<dbReference type="InterPro" id="IPR002327">
    <property type="entry name" value="Cyt_c_1A/1B"/>
</dbReference>
<evidence type="ECO:0000256" key="7">
    <source>
        <dbReference type="SAM" id="MobiDB-lite"/>
    </source>
</evidence>
<evidence type="ECO:0000256" key="4">
    <source>
        <dbReference type="ARBA" id="ARBA00022982"/>
    </source>
</evidence>
<dbReference type="Pfam" id="PF00034">
    <property type="entry name" value="Cytochrom_C"/>
    <property type="match status" value="1"/>
</dbReference>
<organism evidence="9 10">
    <name type="scientific">Hoeflea poritis</name>
    <dbReference type="NCBI Taxonomy" id="2993659"/>
    <lineage>
        <taxon>Bacteria</taxon>
        <taxon>Pseudomonadati</taxon>
        <taxon>Pseudomonadota</taxon>
        <taxon>Alphaproteobacteria</taxon>
        <taxon>Hyphomicrobiales</taxon>
        <taxon>Rhizobiaceae</taxon>
        <taxon>Hoeflea</taxon>
    </lineage>
</organism>
<feature type="region of interest" description="Disordered" evidence="7">
    <location>
        <begin position="175"/>
        <end position="255"/>
    </location>
</feature>
<feature type="compositionally biased region" description="Basic and acidic residues" evidence="7">
    <location>
        <begin position="245"/>
        <end position="255"/>
    </location>
</feature>
<sequence length="255" mass="26290">MNSSFFNAAAGAFLAVAFVVMTVSIASDAIFHSGEPEAEGYALEVREGTAATAAAAEEEALEPISPLLASASIEGGQKAFRKCAACHTVENGGANRVGPNLWDVVDRPVAAAAGFGYSTAMQDYSEGGEKKWEYENLNAFLEAPRRYMRGTAMGFAGVKKADERADLIAYMRSLSDSPAPLPSEADMAPAAEATEPATEEAAVSDTAPASEDAAASDAEKPAMTDDASTGDAETPAATEESSAGEEDKPEGTATE</sequence>
<dbReference type="InterPro" id="IPR036909">
    <property type="entry name" value="Cyt_c-like_dom_sf"/>
</dbReference>
<dbReference type="EMBL" id="JAPJZH010000017">
    <property type="protein sequence ID" value="MDA4847925.1"/>
    <property type="molecule type" value="Genomic_DNA"/>
</dbReference>
<dbReference type="Proteomes" id="UP001148313">
    <property type="component" value="Unassembled WGS sequence"/>
</dbReference>
<dbReference type="PRINTS" id="PR00604">
    <property type="entry name" value="CYTCHRMECIAB"/>
</dbReference>
<feature type="compositionally biased region" description="Low complexity" evidence="7">
    <location>
        <begin position="188"/>
        <end position="216"/>
    </location>
</feature>
<evidence type="ECO:0000313" key="10">
    <source>
        <dbReference type="Proteomes" id="UP001148313"/>
    </source>
</evidence>
<feature type="domain" description="Cytochrome c" evidence="8">
    <location>
        <begin position="71"/>
        <end position="175"/>
    </location>
</feature>
<keyword evidence="4" id="KW-0249">Electron transport</keyword>
<dbReference type="Gene3D" id="1.10.760.10">
    <property type="entry name" value="Cytochrome c-like domain"/>
    <property type="match status" value="1"/>
</dbReference>
<keyword evidence="5 6" id="KW-0408">Iron</keyword>
<dbReference type="InterPro" id="IPR009056">
    <property type="entry name" value="Cyt_c-like_dom"/>
</dbReference>
<keyword evidence="2 6" id="KW-0349">Heme</keyword>
<protein>
    <submittedName>
        <fullName evidence="9">Cytochrome c family protein</fullName>
    </submittedName>
</protein>
<accession>A0ABT4VT86</accession>
<evidence type="ECO:0000259" key="8">
    <source>
        <dbReference type="PROSITE" id="PS51007"/>
    </source>
</evidence>
<keyword evidence="1" id="KW-0813">Transport</keyword>
<dbReference type="SUPFAM" id="SSF46626">
    <property type="entry name" value="Cytochrome c"/>
    <property type="match status" value="1"/>
</dbReference>
<dbReference type="RefSeq" id="WP_271091770.1">
    <property type="nucleotide sequence ID" value="NZ_JAPJZH010000017.1"/>
</dbReference>
<dbReference type="PANTHER" id="PTHR11961">
    <property type="entry name" value="CYTOCHROME C"/>
    <property type="match status" value="1"/>
</dbReference>
<proteinExistence type="predicted"/>
<comment type="caution">
    <text evidence="9">The sequence shown here is derived from an EMBL/GenBank/DDBJ whole genome shotgun (WGS) entry which is preliminary data.</text>
</comment>
<evidence type="ECO:0000256" key="3">
    <source>
        <dbReference type="ARBA" id="ARBA00022723"/>
    </source>
</evidence>
<feature type="compositionally biased region" description="Low complexity" evidence="7">
    <location>
        <begin position="232"/>
        <end position="241"/>
    </location>
</feature>
<evidence type="ECO:0000256" key="5">
    <source>
        <dbReference type="ARBA" id="ARBA00023004"/>
    </source>
</evidence>
<keyword evidence="10" id="KW-1185">Reference proteome</keyword>
<evidence type="ECO:0000313" key="9">
    <source>
        <dbReference type="EMBL" id="MDA4847925.1"/>
    </source>
</evidence>
<evidence type="ECO:0000256" key="2">
    <source>
        <dbReference type="ARBA" id="ARBA00022617"/>
    </source>
</evidence>
<gene>
    <name evidence="9" type="ORF">OOZ53_21385</name>
</gene>
<name>A0ABT4VT86_9HYPH</name>
<keyword evidence="3 6" id="KW-0479">Metal-binding</keyword>
<dbReference type="PROSITE" id="PS51007">
    <property type="entry name" value="CYTC"/>
    <property type="match status" value="1"/>
</dbReference>
<evidence type="ECO:0000256" key="1">
    <source>
        <dbReference type="ARBA" id="ARBA00022448"/>
    </source>
</evidence>
<reference evidence="9" key="1">
    <citation type="submission" date="2022-11" db="EMBL/GenBank/DDBJ databases">
        <title>Hoeflea poritis sp. nov., isolated from scleractinian coral Porites lutea.</title>
        <authorList>
            <person name="Zhang G."/>
            <person name="Wei Q."/>
            <person name="Cai L."/>
        </authorList>
    </citation>
    <scope>NUCLEOTIDE SEQUENCE</scope>
    <source>
        <strain evidence="9">E7-10</strain>
    </source>
</reference>
<evidence type="ECO:0000256" key="6">
    <source>
        <dbReference type="PROSITE-ProRule" id="PRU00433"/>
    </source>
</evidence>